<comment type="caution">
    <text evidence="2">The sequence shown here is derived from an EMBL/GenBank/DDBJ whole genome shotgun (WGS) entry which is preliminary data.</text>
</comment>
<evidence type="ECO:0000313" key="2">
    <source>
        <dbReference type="EMBL" id="PZO55427.1"/>
    </source>
</evidence>
<dbReference type="EMBL" id="QBMP01000096">
    <property type="protein sequence ID" value="PZO55427.1"/>
    <property type="molecule type" value="Genomic_DNA"/>
</dbReference>
<name>A0A2W4XHD3_9CYAN</name>
<dbReference type="PROSITE" id="PS51257">
    <property type="entry name" value="PROKAR_LIPOPROTEIN"/>
    <property type="match status" value="1"/>
</dbReference>
<dbReference type="AlphaFoldDB" id="A0A2W4XHD3"/>
<accession>A0A2W4XHD3</accession>
<evidence type="ECO:0000256" key="1">
    <source>
        <dbReference type="SAM" id="MobiDB-lite"/>
    </source>
</evidence>
<protein>
    <submittedName>
        <fullName evidence="2">Uncharacterized protein</fullName>
    </submittedName>
</protein>
<gene>
    <name evidence="2" type="ORF">DCF15_10580</name>
</gene>
<organism evidence="2 3">
    <name type="scientific">Phormidesmis priestleyi</name>
    <dbReference type="NCBI Taxonomy" id="268141"/>
    <lineage>
        <taxon>Bacteria</taxon>
        <taxon>Bacillati</taxon>
        <taxon>Cyanobacteriota</taxon>
        <taxon>Cyanophyceae</taxon>
        <taxon>Leptolyngbyales</taxon>
        <taxon>Leptolyngbyaceae</taxon>
        <taxon>Phormidesmis</taxon>
    </lineage>
</organism>
<proteinExistence type="predicted"/>
<evidence type="ECO:0000313" key="3">
    <source>
        <dbReference type="Proteomes" id="UP000249794"/>
    </source>
</evidence>
<reference evidence="2 3" key="2">
    <citation type="submission" date="2018-06" db="EMBL/GenBank/DDBJ databases">
        <title>Metagenomic assembly of (sub)arctic Cyanobacteria and their associated microbiome from non-axenic cultures.</title>
        <authorList>
            <person name="Baurain D."/>
        </authorList>
    </citation>
    <scope>NUCLEOTIDE SEQUENCE [LARGE SCALE GENOMIC DNA]</scope>
    <source>
        <strain evidence="2">ULC027bin1</strain>
    </source>
</reference>
<sequence>MGWEKMKRYRHIGIVLLGAYLVSGCPSPSASSLLVSSGATAHSTQVTVAAHTLAPTAAVTADQRQAANAPAVNFDVCADVEAWQRPSESEQSRQIASNPRYAEAADSDPMERASVQFSDHAVISFTTYGLSARMEPITLSGVWTVADDLWGCYSPETTVAINQGSRAEAWLLNQHIRDLKWQGDRYVMTVEPADTGLQVVMFDRVDGGSAATDHPTPLPLDVVTVAGEPVTVTSGDWQ</sequence>
<dbReference type="Proteomes" id="UP000249794">
    <property type="component" value="Unassembled WGS sequence"/>
</dbReference>
<feature type="region of interest" description="Disordered" evidence="1">
    <location>
        <begin position="85"/>
        <end position="109"/>
    </location>
</feature>
<reference evidence="3" key="1">
    <citation type="submission" date="2018-04" db="EMBL/GenBank/DDBJ databases">
        <authorList>
            <person name="Cornet L."/>
        </authorList>
    </citation>
    <scope>NUCLEOTIDE SEQUENCE [LARGE SCALE GENOMIC DNA]</scope>
</reference>